<dbReference type="STRING" id="933944.AN215_03020"/>
<dbReference type="InterPro" id="IPR003825">
    <property type="entry name" value="Colicin-V_CvpA"/>
</dbReference>
<dbReference type="RefSeq" id="WP_070012323.1">
    <property type="nucleotide sequence ID" value="NZ_LJGS01000042.1"/>
</dbReference>
<dbReference type="Proteomes" id="UP000176087">
    <property type="component" value="Unassembled WGS sequence"/>
</dbReference>
<keyword evidence="4 6" id="KW-0472">Membrane</keyword>
<sequence length="398" mass="40865">MNLLDVLLLLAVLVFSVSGYQRGLVAGFVSLAGFVGGAVVGVWALPFVLDKVHPGTTEATIVALLTVLVPAALGQAVAAPLGWRLRDALSWTPVRWADGAGGVAVNAIAVLVVGWVAASALSVSPSPTLNETIRGSQVLGTVQDRMPDQAATWFADATGALTTAGFPPVFNPFEHEPGTSVAKPSGDSVTPAATEAAKRSSVKVEGVADVDGSARGQEGSGFVYTNQRVMTNAHVVAGVDDPTVRVGGVGPRYEAKVVHFDPKTDVAVLAVPGLEAPALDFAGNASRGAPGVVAGYPENGSLDLRAAAVAQRVEARGQDIYGQELSTRDIYAIRSTVRPGNSGGPLLTKDGKVLGVIFARSTSDSDTGYALTAEQVQRHAREGAATSRPVDTGNRSAL</sequence>
<evidence type="ECO:0000256" key="4">
    <source>
        <dbReference type="ARBA" id="ARBA00023136"/>
    </source>
</evidence>
<proteinExistence type="predicted"/>
<reference evidence="7 8" key="1">
    <citation type="journal article" date="2016" name="Front. Microbiol.">
        <title>Comparative Genomics Analysis of Streptomyces Species Reveals Their Adaptation to the Marine Environment and Their Diversity at the Genomic Level.</title>
        <authorList>
            <person name="Tian X."/>
            <person name="Zhang Z."/>
            <person name="Yang T."/>
            <person name="Chen M."/>
            <person name="Li J."/>
            <person name="Chen F."/>
            <person name="Yang J."/>
            <person name="Li W."/>
            <person name="Zhang B."/>
            <person name="Zhang Z."/>
            <person name="Wu J."/>
            <person name="Zhang C."/>
            <person name="Long L."/>
            <person name="Xiao J."/>
        </authorList>
    </citation>
    <scope>NUCLEOTIDE SEQUENCE [LARGE SCALE GENOMIC DNA]</scope>
    <source>
        <strain evidence="7 8">SCSIO 10390</strain>
    </source>
</reference>
<evidence type="ECO:0000313" key="7">
    <source>
        <dbReference type="EMBL" id="OEU93741.1"/>
    </source>
</evidence>
<dbReference type="PANTHER" id="PTHR43019:SF23">
    <property type="entry name" value="PROTEASE DO-LIKE 5, CHLOROPLASTIC"/>
    <property type="match status" value="1"/>
</dbReference>
<feature type="transmembrane region" description="Helical" evidence="6">
    <location>
        <begin position="29"/>
        <end position="49"/>
    </location>
</feature>
<dbReference type="SUPFAM" id="SSF50494">
    <property type="entry name" value="Trypsin-like serine proteases"/>
    <property type="match status" value="1"/>
</dbReference>
<feature type="region of interest" description="Disordered" evidence="5">
    <location>
        <begin position="377"/>
        <end position="398"/>
    </location>
</feature>
<comment type="subcellular location">
    <subcellularLocation>
        <location evidence="1">Membrane</location>
        <topology evidence="1">Multi-pass membrane protein</topology>
    </subcellularLocation>
</comment>
<feature type="transmembrane region" description="Helical" evidence="6">
    <location>
        <begin position="103"/>
        <end position="124"/>
    </location>
</feature>
<dbReference type="InterPro" id="IPR047680">
    <property type="entry name" value="MarP-like"/>
</dbReference>
<comment type="caution">
    <text evidence="7">The sequence shown here is derived from an EMBL/GenBank/DDBJ whole genome shotgun (WGS) entry which is preliminary data.</text>
</comment>
<dbReference type="InterPro" id="IPR043504">
    <property type="entry name" value="Peptidase_S1_PA_chymotrypsin"/>
</dbReference>
<gene>
    <name evidence="7" type="ORF">AN215_03020</name>
</gene>
<organism evidence="7 8">
    <name type="scientific">Streptomyces abyssalis</name>
    <dbReference type="NCBI Taxonomy" id="933944"/>
    <lineage>
        <taxon>Bacteria</taxon>
        <taxon>Bacillati</taxon>
        <taxon>Actinomycetota</taxon>
        <taxon>Actinomycetes</taxon>
        <taxon>Kitasatosporales</taxon>
        <taxon>Streptomycetaceae</taxon>
        <taxon>Streptomyces</taxon>
    </lineage>
</organism>
<feature type="transmembrane region" description="Helical" evidence="6">
    <location>
        <begin position="61"/>
        <end position="83"/>
    </location>
</feature>
<name>A0A1E7JUW3_9ACTN</name>
<keyword evidence="7" id="KW-0378">Hydrolase</keyword>
<evidence type="ECO:0000256" key="3">
    <source>
        <dbReference type="ARBA" id="ARBA00022989"/>
    </source>
</evidence>
<dbReference type="Gene3D" id="2.40.10.10">
    <property type="entry name" value="Trypsin-like serine proteases"/>
    <property type="match status" value="2"/>
</dbReference>
<dbReference type="Pfam" id="PF02674">
    <property type="entry name" value="Colicin_V"/>
    <property type="match status" value="1"/>
</dbReference>
<accession>A0A1E7JUW3</accession>
<dbReference type="OrthoDB" id="9766361at2"/>
<evidence type="ECO:0000256" key="5">
    <source>
        <dbReference type="SAM" id="MobiDB-lite"/>
    </source>
</evidence>
<dbReference type="GO" id="GO:0009403">
    <property type="term" value="P:toxin biosynthetic process"/>
    <property type="evidence" value="ECO:0007669"/>
    <property type="project" value="InterPro"/>
</dbReference>
<dbReference type="PANTHER" id="PTHR43019">
    <property type="entry name" value="SERINE ENDOPROTEASE DEGS"/>
    <property type="match status" value="1"/>
</dbReference>
<dbReference type="NCBIfam" id="NF033740">
    <property type="entry name" value="MarP_fam_protase"/>
    <property type="match status" value="1"/>
</dbReference>
<dbReference type="AlphaFoldDB" id="A0A1E7JUW3"/>
<keyword evidence="3 6" id="KW-1133">Transmembrane helix</keyword>
<dbReference type="InterPro" id="IPR001940">
    <property type="entry name" value="Peptidase_S1C"/>
</dbReference>
<evidence type="ECO:0000256" key="2">
    <source>
        <dbReference type="ARBA" id="ARBA00022692"/>
    </source>
</evidence>
<evidence type="ECO:0000256" key="6">
    <source>
        <dbReference type="SAM" id="Phobius"/>
    </source>
</evidence>
<dbReference type="GO" id="GO:0006508">
    <property type="term" value="P:proteolysis"/>
    <property type="evidence" value="ECO:0007669"/>
    <property type="project" value="UniProtKB-KW"/>
</dbReference>
<dbReference type="GO" id="GO:0004252">
    <property type="term" value="F:serine-type endopeptidase activity"/>
    <property type="evidence" value="ECO:0007669"/>
    <property type="project" value="InterPro"/>
</dbReference>
<dbReference type="Pfam" id="PF13365">
    <property type="entry name" value="Trypsin_2"/>
    <property type="match status" value="1"/>
</dbReference>
<dbReference type="PRINTS" id="PR00834">
    <property type="entry name" value="PROTEASES2C"/>
</dbReference>
<evidence type="ECO:0000256" key="1">
    <source>
        <dbReference type="ARBA" id="ARBA00004141"/>
    </source>
</evidence>
<dbReference type="InterPro" id="IPR009003">
    <property type="entry name" value="Peptidase_S1_PA"/>
</dbReference>
<dbReference type="GO" id="GO:0016020">
    <property type="term" value="C:membrane"/>
    <property type="evidence" value="ECO:0007669"/>
    <property type="project" value="UniProtKB-SubCell"/>
</dbReference>
<protein>
    <submittedName>
        <fullName evidence="7">Serine protease</fullName>
    </submittedName>
</protein>
<dbReference type="PATRIC" id="fig|933944.5.peg.2280"/>
<dbReference type="EMBL" id="LJGT01000036">
    <property type="protein sequence ID" value="OEU93741.1"/>
    <property type="molecule type" value="Genomic_DNA"/>
</dbReference>
<keyword evidence="7" id="KW-0645">Protease</keyword>
<keyword evidence="2 6" id="KW-0812">Transmembrane</keyword>
<evidence type="ECO:0000313" key="8">
    <source>
        <dbReference type="Proteomes" id="UP000176087"/>
    </source>
</evidence>
<keyword evidence="8" id="KW-1185">Reference proteome</keyword>